<comment type="caution">
    <text evidence="2">The sequence shown here is derived from an EMBL/GenBank/DDBJ whole genome shotgun (WGS) entry which is preliminary data.</text>
</comment>
<gene>
    <name evidence="2" type="ORF">RB614_24020</name>
</gene>
<dbReference type="RefSeq" id="WP_308714869.1">
    <property type="nucleotide sequence ID" value="NZ_JAVHUY010000023.1"/>
</dbReference>
<evidence type="ECO:0000313" key="3">
    <source>
        <dbReference type="Proteomes" id="UP001230908"/>
    </source>
</evidence>
<feature type="compositionally biased region" description="Low complexity" evidence="1">
    <location>
        <begin position="60"/>
        <end position="100"/>
    </location>
</feature>
<dbReference type="EMBL" id="JAVHUY010000023">
    <property type="protein sequence ID" value="MDQ7907592.1"/>
    <property type="molecule type" value="Genomic_DNA"/>
</dbReference>
<protein>
    <recommendedName>
        <fullName evidence="4">Serine/threonine protein kinase</fullName>
    </recommendedName>
</protein>
<accession>A0ABU0ZMF4</accession>
<dbReference type="Proteomes" id="UP001230908">
    <property type="component" value="Unassembled WGS sequence"/>
</dbReference>
<evidence type="ECO:0008006" key="4">
    <source>
        <dbReference type="Google" id="ProtNLM"/>
    </source>
</evidence>
<evidence type="ECO:0000313" key="2">
    <source>
        <dbReference type="EMBL" id="MDQ7907592.1"/>
    </source>
</evidence>
<proteinExistence type="predicted"/>
<organism evidence="2 3">
    <name type="scientific">Phytohabitans maris</name>
    <dbReference type="NCBI Taxonomy" id="3071409"/>
    <lineage>
        <taxon>Bacteria</taxon>
        <taxon>Bacillati</taxon>
        <taxon>Actinomycetota</taxon>
        <taxon>Actinomycetes</taxon>
        <taxon>Micromonosporales</taxon>
        <taxon>Micromonosporaceae</taxon>
    </lineage>
</organism>
<sequence>MASEEEGRSSGGSARKLPVLRRLWGSDRQWTIADKLTALGLVVALGSLAVAVVQLRQGGTSAATPSTTSSADPPTLSPEKSPTSSVTPPQPSQEGASPSAPAGPPSFGPAGVDLLSSGTARVEVDDEPVGLLKLSTWRIYYTGDLSASQSGIVGRGGTAFALINATTATLDFQTCRTQKSWSAVINWNQLEQWSVVCIKTADRRRGIMRIDEMPDLDTRHPEVVLTGQIWKPLVNE</sequence>
<reference evidence="2 3" key="1">
    <citation type="submission" date="2023-08" db="EMBL/GenBank/DDBJ databases">
        <title>Phytohabitans sansha sp. nov., isolated from marine sediment.</title>
        <authorList>
            <person name="Zhao Y."/>
            <person name="Yi K."/>
        </authorList>
    </citation>
    <scope>NUCLEOTIDE SEQUENCE [LARGE SCALE GENOMIC DNA]</scope>
    <source>
        <strain evidence="2 3">ZYX-F-186</strain>
    </source>
</reference>
<evidence type="ECO:0000256" key="1">
    <source>
        <dbReference type="SAM" id="MobiDB-lite"/>
    </source>
</evidence>
<name>A0ABU0ZMF4_9ACTN</name>
<keyword evidence="3" id="KW-1185">Reference proteome</keyword>
<feature type="region of interest" description="Disordered" evidence="1">
    <location>
        <begin position="59"/>
        <end position="112"/>
    </location>
</feature>